<sequence>MIRNYGRIGGGISYAIWKYFKEFVHPDDLRSVNQYINEIVDIFCPGKISELKFKIIRKDGNMRDIHTQCHFSKDIDGKITIS</sequence>
<evidence type="ECO:0000313" key="2">
    <source>
        <dbReference type="EMBL" id="PWR72595.1"/>
    </source>
</evidence>
<dbReference type="Gene3D" id="3.30.450.20">
    <property type="entry name" value="PAS domain"/>
    <property type="match status" value="1"/>
</dbReference>
<evidence type="ECO:0000259" key="1">
    <source>
        <dbReference type="Pfam" id="PF08447"/>
    </source>
</evidence>
<evidence type="ECO:0000313" key="3">
    <source>
        <dbReference type="Proteomes" id="UP000245657"/>
    </source>
</evidence>
<dbReference type="AlphaFoldDB" id="A0A2V2N1W9"/>
<dbReference type="InterPro" id="IPR035965">
    <property type="entry name" value="PAS-like_dom_sf"/>
</dbReference>
<protein>
    <recommendedName>
        <fullName evidence="1">PAS fold-3 domain-containing protein</fullName>
    </recommendedName>
</protein>
<feature type="domain" description="PAS fold-3" evidence="1">
    <location>
        <begin position="20"/>
        <end position="79"/>
    </location>
</feature>
<reference evidence="2 3" key="1">
    <citation type="submission" date="2018-05" db="EMBL/GenBank/DDBJ databases">
        <title>Draft genome of Methanospirillum lacunae Ki8-1.</title>
        <authorList>
            <person name="Dueholm M.S."/>
            <person name="Nielsen P.H."/>
            <person name="Bakmann L.F."/>
            <person name="Otzen D.E."/>
        </authorList>
    </citation>
    <scope>NUCLEOTIDE SEQUENCE [LARGE SCALE GENOMIC DNA]</scope>
    <source>
        <strain evidence="2 3">Ki8-1</strain>
    </source>
</reference>
<organism evidence="2 3">
    <name type="scientific">Methanospirillum lacunae</name>
    <dbReference type="NCBI Taxonomy" id="668570"/>
    <lineage>
        <taxon>Archaea</taxon>
        <taxon>Methanobacteriati</taxon>
        <taxon>Methanobacteriota</taxon>
        <taxon>Stenosarchaea group</taxon>
        <taxon>Methanomicrobia</taxon>
        <taxon>Methanomicrobiales</taxon>
        <taxon>Methanospirillaceae</taxon>
        <taxon>Methanospirillum</taxon>
    </lineage>
</organism>
<keyword evidence="3" id="KW-1185">Reference proteome</keyword>
<comment type="caution">
    <text evidence="2">The sequence shown here is derived from an EMBL/GenBank/DDBJ whole genome shotgun (WGS) entry which is preliminary data.</text>
</comment>
<dbReference type="InterPro" id="IPR013655">
    <property type="entry name" value="PAS_fold_3"/>
</dbReference>
<dbReference type="SUPFAM" id="SSF55785">
    <property type="entry name" value="PYP-like sensor domain (PAS domain)"/>
    <property type="match status" value="1"/>
</dbReference>
<dbReference type="Pfam" id="PF08447">
    <property type="entry name" value="PAS_3"/>
    <property type="match status" value="1"/>
</dbReference>
<dbReference type="EMBL" id="QGMY01000006">
    <property type="protein sequence ID" value="PWR72595.1"/>
    <property type="molecule type" value="Genomic_DNA"/>
</dbReference>
<name>A0A2V2N1W9_9EURY</name>
<dbReference type="RefSeq" id="WP_109968106.1">
    <property type="nucleotide sequence ID" value="NZ_QGMY01000006.1"/>
</dbReference>
<accession>A0A2V2N1W9</accession>
<dbReference type="Proteomes" id="UP000245657">
    <property type="component" value="Unassembled WGS sequence"/>
</dbReference>
<gene>
    <name evidence="2" type="ORF">DK846_06410</name>
</gene>
<proteinExistence type="predicted"/>